<evidence type="ECO:0000313" key="1">
    <source>
        <dbReference type="EMBL" id="PVY37354.1"/>
    </source>
</evidence>
<gene>
    <name evidence="1" type="ORF">C8E01_12145</name>
</gene>
<keyword evidence="2" id="KW-1185">Reference proteome</keyword>
<dbReference type="AlphaFoldDB" id="A0A2U1ALP7"/>
<dbReference type="RefSeq" id="WP_116545274.1">
    <property type="nucleotide sequence ID" value="NZ_QEKI01000021.1"/>
</dbReference>
<sequence length="321" mass="36902">MKTPWPKLSFKEAQKTYETVHLWTQIAGKIRLVKTPWTNHSWHVTLYVTPSGLTTSDIVDGEKHFQLDFDFIRHQLQLKTSAGDTHRIDLKGLSVAGCYKQLLEALQQVGIQADIYPVPNELENPIPFYEDVTHATYNPGHATALHQAFLRAHDVFTRFRAEFRGKCSPVHLFWGSFDLAVSRFSGRDAPRHPGGVPYLPDWIAQEAYSKEVCSCGFWPGSDAFPTAVFYSYIYPEPEGYKNARIKPDQAYYHPELREFILPYDAVQEAADPEAMLMDFLHSTYEAAADLAHWDRKALEQENFSDRRKADRKAYKQVDKDQ</sequence>
<protein>
    <recommendedName>
        <fullName evidence="3">Ava_C0101 and related proteins</fullName>
    </recommendedName>
</protein>
<accession>A0A2U1ALP7</accession>
<dbReference type="Proteomes" id="UP000245466">
    <property type="component" value="Unassembled WGS sequence"/>
</dbReference>
<dbReference type="EMBL" id="QEKI01000021">
    <property type="protein sequence ID" value="PVY37354.1"/>
    <property type="molecule type" value="Genomic_DNA"/>
</dbReference>
<proteinExistence type="predicted"/>
<evidence type="ECO:0008006" key="3">
    <source>
        <dbReference type="Google" id="ProtNLM"/>
    </source>
</evidence>
<evidence type="ECO:0000313" key="2">
    <source>
        <dbReference type="Proteomes" id="UP000245466"/>
    </source>
</evidence>
<dbReference type="Pfam" id="PF19459">
    <property type="entry name" value="DUF5996"/>
    <property type="match status" value="1"/>
</dbReference>
<comment type="caution">
    <text evidence="1">The sequence shown here is derived from an EMBL/GenBank/DDBJ whole genome shotgun (WGS) entry which is preliminary data.</text>
</comment>
<dbReference type="OrthoDB" id="9800945at2"/>
<name>A0A2U1ALP7_9BACT</name>
<reference evidence="1 2" key="1">
    <citation type="submission" date="2018-04" db="EMBL/GenBank/DDBJ databases">
        <title>Genomic Encyclopedia of Type Strains, Phase IV (KMG-IV): sequencing the most valuable type-strain genomes for metagenomic binning, comparative biology and taxonomic classification.</title>
        <authorList>
            <person name="Goeker M."/>
        </authorList>
    </citation>
    <scope>NUCLEOTIDE SEQUENCE [LARGE SCALE GENOMIC DNA]</scope>
    <source>
        <strain evidence="1 2">DSM 100231</strain>
    </source>
</reference>
<organism evidence="1 2">
    <name type="scientific">Pontibacter virosus</name>
    <dbReference type="NCBI Taxonomy" id="1765052"/>
    <lineage>
        <taxon>Bacteria</taxon>
        <taxon>Pseudomonadati</taxon>
        <taxon>Bacteroidota</taxon>
        <taxon>Cytophagia</taxon>
        <taxon>Cytophagales</taxon>
        <taxon>Hymenobacteraceae</taxon>
        <taxon>Pontibacter</taxon>
    </lineage>
</organism>
<dbReference type="InterPro" id="IPR046038">
    <property type="entry name" value="DUF5996"/>
</dbReference>